<sequence length="154" mass="17861">MKKIFRIAFSISFLFYIIALVFLLFLDSRIYIRQDISLLNYIRESSNLVPFKTITTYIKALFDQSMNIDIPIKNLGGNLVMFLPLGIYLPQFINKLRGIGLFSILMVMLFFIIEVLQLITRTGSFDIDDFLLNMFGALIGFGIWKSKVVQRILK</sequence>
<organism evidence="3 4">
    <name type="scientific">Ornithinibacillus massiliensis</name>
    <dbReference type="NCBI Taxonomy" id="1944633"/>
    <lineage>
        <taxon>Bacteria</taxon>
        <taxon>Bacillati</taxon>
        <taxon>Bacillota</taxon>
        <taxon>Bacilli</taxon>
        <taxon>Bacillales</taxon>
        <taxon>Bacillaceae</taxon>
        <taxon>Ornithinibacillus</taxon>
    </lineage>
</organism>
<dbReference type="PANTHER" id="PTHR36834:SF1">
    <property type="entry name" value="INTEGRAL MEMBRANE PROTEIN"/>
    <property type="match status" value="1"/>
</dbReference>
<dbReference type="EMBL" id="JAGXBY010000001">
    <property type="protein sequence ID" value="MBS3678696.1"/>
    <property type="molecule type" value="Genomic_DNA"/>
</dbReference>
<comment type="caution">
    <text evidence="3">The sequence shown here is derived from an EMBL/GenBank/DDBJ whole genome shotgun (WGS) entry which is preliminary data.</text>
</comment>
<feature type="domain" description="VanZ-like" evidence="2">
    <location>
        <begin position="13"/>
        <end position="145"/>
    </location>
</feature>
<keyword evidence="1" id="KW-0472">Membrane</keyword>
<dbReference type="InterPro" id="IPR006976">
    <property type="entry name" value="VanZ-like"/>
</dbReference>
<proteinExistence type="predicted"/>
<accession>A0ABS5M8R5</accession>
<dbReference type="InterPro" id="IPR053150">
    <property type="entry name" value="Teicoplanin_resist-assoc"/>
</dbReference>
<keyword evidence="1" id="KW-1133">Transmembrane helix</keyword>
<evidence type="ECO:0000313" key="3">
    <source>
        <dbReference type="EMBL" id="MBS3678696.1"/>
    </source>
</evidence>
<feature type="transmembrane region" description="Helical" evidence="1">
    <location>
        <begin position="6"/>
        <end position="26"/>
    </location>
</feature>
<keyword evidence="1" id="KW-0812">Transmembrane</keyword>
<dbReference type="Proteomes" id="UP000681870">
    <property type="component" value="Unassembled WGS sequence"/>
</dbReference>
<dbReference type="Pfam" id="PF04892">
    <property type="entry name" value="VanZ"/>
    <property type="match status" value="1"/>
</dbReference>
<evidence type="ECO:0000313" key="4">
    <source>
        <dbReference type="Proteomes" id="UP000681870"/>
    </source>
</evidence>
<dbReference type="RefSeq" id="WP_211740809.1">
    <property type="nucleotide sequence ID" value="NZ_JAGXBY010000001.1"/>
</dbReference>
<evidence type="ECO:0000259" key="2">
    <source>
        <dbReference type="Pfam" id="PF04892"/>
    </source>
</evidence>
<feature type="transmembrane region" description="Helical" evidence="1">
    <location>
        <begin position="99"/>
        <end position="118"/>
    </location>
</feature>
<protein>
    <submittedName>
        <fullName evidence="3">VanZ family protein</fullName>
    </submittedName>
</protein>
<keyword evidence="4" id="KW-1185">Reference proteome</keyword>
<name>A0ABS5M8R5_9BACI</name>
<gene>
    <name evidence="3" type="ORF">KGF86_00550</name>
</gene>
<reference evidence="3 4" key="1">
    <citation type="submission" date="2021-05" db="EMBL/GenBank/DDBJ databases">
        <title>Ornithinibacillus massiliensis sp. nov.</title>
        <authorList>
            <person name="Iwaza R."/>
            <person name="Lagier J.-C."/>
            <person name="Raoult D."/>
        </authorList>
    </citation>
    <scope>NUCLEOTIDE SEQUENCE [LARGE SCALE GENOMIC DNA]</scope>
    <source>
        <strain evidence="3 4">Marseille-P3601</strain>
    </source>
</reference>
<feature type="transmembrane region" description="Helical" evidence="1">
    <location>
        <begin position="130"/>
        <end position="146"/>
    </location>
</feature>
<dbReference type="PANTHER" id="PTHR36834">
    <property type="entry name" value="MEMBRANE PROTEIN-RELATED"/>
    <property type="match status" value="1"/>
</dbReference>
<evidence type="ECO:0000256" key="1">
    <source>
        <dbReference type="SAM" id="Phobius"/>
    </source>
</evidence>